<feature type="compositionally biased region" description="Gly residues" evidence="1">
    <location>
        <begin position="723"/>
        <end position="732"/>
    </location>
</feature>
<feature type="compositionally biased region" description="Pro residues" evidence="1">
    <location>
        <begin position="75"/>
        <end position="84"/>
    </location>
</feature>
<accession>A0A6A4HJV2</accession>
<feature type="region of interest" description="Disordered" evidence="1">
    <location>
        <begin position="133"/>
        <end position="159"/>
    </location>
</feature>
<dbReference type="Proteomes" id="UP000799118">
    <property type="component" value="Unassembled WGS sequence"/>
</dbReference>
<dbReference type="InterPro" id="IPR045142">
    <property type="entry name" value="BCAS3-like"/>
</dbReference>
<dbReference type="InterPro" id="IPR011044">
    <property type="entry name" value="Quino_amine_DH_bsu"/>
</dbReference>
<dbReference type="Pfam" id="PF21034">
    <property type="entry name" value="BCAS3_WD40"/>
    <property type="match status" value="1"/>
</dbReference>
<dbReference type="GO" id="GO:0005737">
    <property type="term" value="C:cytoplasm"/>
    <property type="evidence" value="ECO:0007669"/>
    <property type="project" value="TreeGrafter"/>
</dbReference>
<feature type="region of interest" description="Disordered" evidence="1">
    <location>
        <begin position="231"/>
        <end position="299"/>
    </location>
</feature>
<protein>
    <recommendedName>
        <fullName evidence="2">BCAS3 WD40 domain-containing protein</fullName>
    </recommendedName>
</protein>
<dbReference type="GO" id="GO:0042594">
    <property type="term" value="P:response to starvation"/>
    <property type="evidence" value="ECO:0007669"/>
    <property type="project" value="TreeGrafter"/>
</dbReference>
<dbReference type="GO" id="GO:0006914">
    <property type="term" value="P:autophagy"/>
    <property type="evidence" value="ECO:0007669"/>
    <property type="project" value="InterPro"/>
</dbReference>
<feature type="compositionally biased region" description="Low complexity" evidence="1">
    <location>
        <begin position="134"/>
        <end position="158"/>
    </location>
</feature>
<feature type="region of interest" description="Disordered" evidence="1">
    <location>
        <begin position="715"/>
        <end position="767"/>
    </location>
</feature>
<feature type="region of interest" description="Disordered" evidence="1">
    <location>
        <begin position="1389"/>
        <end position="1418"/>
    </location>
</feature>
<proteinExistence type="predicted"/>
<feature type="compositionally biased region" description="Polar residues" evidence="1">
    <location>
        <begin position="268"/>
        <end position="278"/>
    </location>
</feature>
<dbReference type="EMBL" id="ML769498">
    <property type="protein sequence ID" value="KAE9397364.1"/>
    <property type="molecule type" value="Genomic_DNA"/>
</dbReference>
<feature type="compositionally biased region" description="Polar residues" evidence="1">
    <location>
        <begin position="1366"/>
        <end position="1376"/>
    </location>
</feature>
<reference evidence="3" key="1">
    <citation type="journal article" date="2019" name="Environ. Microbiol.">
        <title>Fungal ecological strategies reflected in gene transcription - a case study of two litter decomposers.</title>
        <authorList>
            <person name="Barbi F."/>
            <person name="Kohler A."/>
            <person name="Barry K."/>
            <person name="Baskaran P."/>
            <person name="Daum C."/>
            <person name="Fauchery L."/>
            <person name="Ihrmark K."/>
            <person name="Kuo A."/>
            <person name="LaButti K."/>
            <person name="Lipzen A."/>
            <person name="Morin E."/>
            <person name="Grigoriev I.V."/>
            <person name="Henrissat B."/>
            <person name="Lindahl B."/>
            <person name="Martin F."/>
        </authorList>
    </citation>
    <scope>NUCLEOTIDE SEQUENCE</scope>
    <source>
        <strain evidence="3">JB14</strain>
    </source>
</reference>
<dbReference type="Gene3D" id="2.130.10.10">
    <property type="entry name" value="YVTN repeat-like/Quinoprotein amine dehydrogenase"/>
    <property type="match status" value="1"/>
</dbReference>
<organism evidence="3 4">
    <name type="scientific">Gymnopus androsaceus JB14</name>
    <dbReference type="NCBI Taxonomy" id="1447944"/>
    <lineage>
        <taxon>Eukaryota</taxon>
        <taxon>Fungi</taxon>
        <taxon>Dikarya</taxon>
        <taxon>Basidiomycota</taxon>
        <taxon>Agaricomycotina</taxon>
        <taxon>Agaricomycetes</taxon>
        <taxon>Agaricomycetidae</taxon>
        <taxon>Agaricales</taxon>
        <taxon>Marasmiineae</taxon>
        <taxon>Omphalotaceae</taxon>
        <taxon>Gymnopus</taxon>
    </lineage>
</organism>
<dbReference type="InterPro" id="IPR015943">
    <property type="entry name" value="WD40/YVTN_repeat-like_dom_sf"/>
</dbReference>
<keyword evidence="4" id="KW-1185">Reference proteome</keyword>
<gene>
    <name evidence="3" type="ORF">BT96DRAFT_1020843</name>
</gene>
<feature type="region of interest" description="Disordered" evidence="1">
    <location>
        <begin position="1"/>
        <end position="97"/>
    </location>
</feature>
<feature type="domain" description="BCAS3 WD40" evidence="2">
    <location>
        <begin position="913"/>
        <end position="974"/>
    </location>
</feature>
<feature type="compositionally biased region" description="Low complexity" evidence="1">
    <location>
        <begin position="1049"/>
        <end position="1065"/>
    </location>
</feature>
<dbReference type="PANTHER" id="PTHR13268:SF0">
    <property type="entry name" value="BCAS3 MICROTUBULE ASSOCIATED CELL MIGRATION FACTOR"/>
    <property type="match status" value="1"/>
</dbReference>
<evidence type="ECO:0000313" key="4">
    <source>
        <dbReference type="Proteomes" id="UP000799118"/>
    </source>
</evidence>
<evidence type="ECO:0000259" key="2">
    <source>
        <dbReference type="Pfam" id="PF21034"/>
    </source>
</evidence>
<dbReference type="OrthoDB" id="25778at2759"/>
<feature type="compositionally biased region" description="Polar residues" evidence="1">
    <location>
        <begin position="896"/>
        <end position="910"/>
    </location>
</feature>
<feature type="compositionally biased region" description="Basic residues" evidence="1">
    <location>
        <begin position="1"/>
        <end position="16"/>
    </location>
</feature>
<feature type="compositionally biased region" description="Polar residues" evidence="1">
    <location>
        <begin position="17"/>
        <end position="27"/>
    </location>
</feature>
<dbReference type="InterPro" id="IPR048382">
    <property type="entry name" value="BCAS3_WD40"/>
</dbReference>
<feature type="region of interest" description="Disordered" evidence="1">
    <location>
        <begin position="560"/>
        <end position="594"/>
    </location>
</feature>
<evidence type="ECO:0000256" key="1">
    <source>
        <dbReference type="SAM" id="MobiDB-lite"/>
    </source>
</evidence>
<dbReference type="PANTHER" id="PTHR13268">
    <property type="entry name" value="BREAST CARCINOMA AMPLIFIED SEQUENCE 3"/>
    <property type="match status" value="1"/>
</dbReference>
<feature type="compositionally biased region" description="Low complexity" evidence="1">
    <location>
        <begin position="741"/>
        <end position="750"/>
    </location>
</feature>
<evidence type="ECO:0000313" key="3">
    <source>
        <dbReference type="EMBL" id="KAE9397364.1"/>
    </source>
</evidence>
<feature type="region of interest" description="Disordered" evidence="1">
    <location>
        <begin position="1360"/>
        <end position="1379"/>
    </location>
</feature>
<feature type="region of interest" description="Disordered" evidence="1">
    <location>
        <begin position="861"/>
        <end position="916"/>
    </location>
</feature>
<sequence length="1490" mass="158849">MPSRHSRNARNNKQHSTHIYQQPTPSARPSPDMYSSPLPEPDDSAGSSGDDAVEISGSETGELEPESELDSNPPQSLPTPPLPELTPETPLSPLWDESGIRSPILSSLAGHSNKNFLGDAFSRASPTATTMPIASAAATRSPGSSSSSSVRARTTVASGSIESPVSDVHAPVGTIAYSDRVADLNDSSFDMDPQHMEGTIRPSRRVSSGYGHGHGYGYPVDEMDMDFGNAAAASQGSGRTRPRRAPQYEQSTIRGGSGISRAMAQPESGRQPQSQQRIPQYERTGAPRPAIPVSINGAPDEGDPILSARWDYGLNGRRLLFLSYYPSGMQIWDCTDLGSIIEVLNLPPESVRQLIADDSIPASENMPDMVIEYSGIISQGSSEESLVGILLTPTDEKRDPVDEASDSVLLSAEDDLVSRDSPDNHSFLLIYSLVDHHVVKRIRLSGLSIGGGRFQVGNGFIVVSTTVPPSLHVFSSTTFDILHHIPPSDLQPFCHKASSHGGLSSSSRRHSFLETTSNIVNGIYNNYNDHFNDTYQNNNQRNNVLLPTSTAVDAFSSSFSSSGATGGYPGSSGQPLDSGRQRRAAAEGSQAQAAELPYFPSPDVSWRMLLSRKAPAPPLLHLELESGLEYSLARPPTLSSAAVSTASAFGSTLSAQLAHLGGAGGASGALGALGGISQADVGNAAIKVGGSVLSGMKTLGGLAYKSAVAAAATENSSVSRRGTGTGTGGVGGLANRFFSRSAPAATSSTTNEERDRRSSNTIGSTGIERYEAGEAIGDAGSGRPLSVLPKTVPVVENGYYVTVLDLASLVTDVRSAKASGPPVVIMQFIASKSQPVSSIWFSPSGTSLLIANKDGQTIQAYEVRSDPVQRMTGSDEGQRDSAYSPDGDDRSKKRSSVISGSPKASKTPQATPAPLHVYNLRRGRTPAVIESADWSSDGRWVAIGTRRRTVHVFAANPYGGPSDVQSHIDGRVRNFTELPMMPNDLHPLVRLRVAKNPSPEQPKVPLAFAFLEPSIEAERRLPPNLLPPISSPHLAPTHVHSYGSVSSNYTVMSSSPSTRSEPLSPRQQLSPSGRPRNFQDVLVFDPTDGLLSLRRVTSEVKVKAKDGPSILGANFGSVSVGSMSASRSLPAGTGGRLSISPSPGTSPLHARLAGASNASGAEVPNELTGRENTIASWNLRRGKDWSEKKEALETLKKKSSDVTAGRTNWLAQAELSTYSKAPRVLPRSVYLSHQFSFRALGEDYHALIRRYQFDVAGTKIEVRKGVEVSAYPTGNSESFVEGGGFAIRRDLRRLSSSFDEPLASALSGGLDYTPSQPVLPMFPNGTPGTKPRSFKNSIPIRTMTGLGDGMSGRFRREINKVRSPQLGPSSDNSVPTSVPLEFDEEDEDFISSRQVQQGGSHDSSKSVSPGEGPLNDVLSMNDRADDVFMSEDHAHNDDQWPGWVGEDRKAVDEVETFDDISAVGFMDEEIHAAKQAAPMSKKSKNKKKRT</sequence>
<feature type="compositionally biased region" description="Low complexity" evidence="1">
    <location>
        <begin position="85"/>
        <end position="94"/>
    </location>
</feature>
<feature type="region of interest" description="Disordered" evidence="1">
    <location>
        <begin position="1049"/>
        <end position="1079"/>
    </location>
</feature>
<feature type="region of interest" description="Disordered" evidence="1">
    <location>
        <begin position="1322"/>
        <end position="1352"/>
    </location>
</feature>
<dbReference type="SUPFAM" id="SSF50969">
    <property type="entry name" value="YVTN repeat-like/Quinoprotein amine dehydrogenase"/>
    <property type="match status" value="1"/>
</dbReference>
<feature type="compositionally biased region" description="Polar residues" evidence="1">
    <location>
        <begin position="1391"/>
        <end position="1407"/>
    </location>
</feature>
<name>A0A6A4HJV2_9AGAR</name>
<feature type="region of interest" description="Disordered" evidence="1">
    <location>
        <begin position="1127"/>
        <end position="1146"/>
    </location>
</feature>